<evidence type="ECO:0000256" key="3">
    <source>
        <dbReference type="ARBA" id="ARBA00022963"/>
    </source>
</evidence>
<protein>
    <submittedName>
        <fullName evidence="5">GDSL esterase/lipase</fullName>
    </submittedName>
</protein>
<dbReference type="GO" id="GO:0016788">
    <property type="term" value="F:hydrolase activity, acting on ester bonds"/>
    <property type="evidence" value="ECO:0007669"/>
    <property type="project" value="InterPro"/>
</dbReference>
<dbReference type="InterPro" id="IPR036514">
    <property type="entry name" value="SGNH_hydro_sf"/>
</dbReference>
<dbReference type="PANTHER" id="PTHR45648:SF106">
    <property type="entry name" value="ANTHER-SPECIFIC PROLINE-RICH PROTEIN APG"/>
    <property type="match status" value="1"/>
</dbReference>
<evidence type="ECO:0000256" key="1">
    <source>
        <dbReference type="ARBA" id="ARBA00008668"/>
    </source>
</evidence>
<dbReference type="CDD" id="cd01837">
    <property type="entry name" value="SGNH_plant_lipase_like"/>
    <property type="match status" value="1"/>
</dbReference>
<keyword evidence="3" id="KW-0442">Lipid degradation</keyword>
<dbReference type="Gene3D" id="3.40.50.1110">
    <property type="entry name" value="SGNH hydrolase"/>
    <property type="match status" value="1"/>
</dbReference>
<dbReference type="Proteomes" id="UP000288805">
    <property type="component" value="Unassembled WGS sequence"/>
</dbReference>
<comment type="similarity">
    <text evidence="1">Belongs to the 'GDSL' lipolytic enzyme family.</text>
</comment>
<dbReference type="Pfam" id="PF00657">
    <property type="entry name" value="Lipase_GDSL"/>
    <property type="match status" value="1"/>
</dbReference>
<proteinExistence type="inferred from homology"/>
<dbReference type="InterPro" id="IPR035669">
    <property type="entry name" value="SGNH_plant_lipase-like"/>
</dbReference>
<dbReference type="EMBL" id="QGNW01001463">
    <property type="protein sequence ID" value="RVW40228.1"/>
    <property type="molecule type" value="Genomic_DNA"/>
</dbReference>
<dbReference type="GO" id="GO:0016042">
    <property type="term" value="P:lipid catabolic process"/>
    <property type="evidence" value="ECO:0007669"/>
    <property type="project" value="UniProtKB-KW"/>
</dbReference>
<keyword evidence="4" id="KW-0812">Transmembrane</keyword>
<keyword evidence="3" id="KW-0443">Lipid metabolism</keyword>
<dbReference type="PANTHER" id="PTHR45648">
    <property type="entry name" value="GDSL LIPASE/ACYLHYDROLASE FAMILY PROTEIN (AFU_ORTHOLOGUE AFUA_4G14700)"/>
    <property type="match status" value="1"/>
</dbReference>
<dbReference type="AlphaFoldDB" id="A0A438DY47"/>
<feature type="transmembrane region" description="Helical" evidence="4">
    <location>
        <begin position="29"/>
        <end position="47"/>
    </location>
</feature>
<gene>
    <name evidence="5" type="primary">VvCHDh000442_1</name>
    <name evidence="5" type="ORF">CK203_078367</name>
</gene>
<evidence type="ECO:0000256" key="2">
    <source>
        <dbReference type="ARBA" id="ARBA00022801"/>
    </source>
</evidence>
<keyword evidence="2" id="KW-0378">Hydrolase</keyword>
<evidence type="ECO:0000313" key="5">
    <source>
        <dbReference type="EMBL" id="RVW40228.1"/>
    </source>
</evidence>
<evidence type="ECO:0000256" key="4">
    <source>
        <dbReference type="SAM" id="Phobius"/>
    </source>
</evidence>
<evidence type="ECO:0000313" key="6">
    <source>
        <dbReference type="Proteomes" id="UP000288805"/>
    </source>
</evidence>
<dbReference type="SUPFAM" id="SSF52266">
    <property type="entry name" value="SGNH hydrolase"/>
    <property type="match status" value="1"/>
</dbReference>
<accession>A0A438DY47</accession>
<name>A0A438DY47_VITVI</name>
<comment type="caution">
    <text evidence="5">The sequence shown here is derived from an EMBL/GenBank/DDBJ whole genome shotgun (WGS) entry which is preliminary data.</text>
</comment>
<sequence>MGRWRRPAELRLSWTCAGKEDTRTMDHGLGLLLSCFFIVFSSLFIFSEAQLAPALFMFGDSLVDVGNNNHLKLSLAKADFPHNGVDFPGKKPTGRFCNGKNAADFLAEKLGLPSAPPYLSLISKSKSSNESFVAGVSFASGGAGIFDGTDALYKQSLPLKKQVDYYATVYERLVQQLGSAGAQEHLSKSVFAVVIGSNDILGYYGSDSSTRNKTTPQQFVDSMAATLKEQLKRMYNLGARKFAMVGVGAVGCCPSQRNKNSTEECSEEANYWSVKYNERLKSLLQELISELKGMSYSYFDTYSVMLNLIQKPAAYGFKEVKAACCGLGNLNADFPCLPISTYCSNRKDHVFWDLYHPTEAAASIVVQHIFNGTQEYTFPVNLRQLVAA</sequence>
<dbReference type="InterPro" id="IPR051058">
    <property type="entry name" value="GDSL_Est/Lipase"/>
</dbReference>
<dbReference type="InterPro" id="IPR001087">
    <property type="entry name" value="GDSL"/>
</dbReference>
<keyword evidence="4" id="KW-0472">Membrane</keyword>
<reference evidence="5 6" key="1">
    <citation type="journal article" date="2018" name="PLoS Genet.">
        <title>Population sequencing reveals clonal diversity and ancestral inbreeding in the grapevine cultivar Chardonnay.</title>
        <authorList>
            <person name="Roach M.J."/>
            <person name="Johnson D.L."/>
            <person name="Bohlmann J."/>
            <person name="van Vuuren H.J."/>
            <person name="Jones S.J."/>
            <person name="Pretorius I.S."/>
            <person name="Schmidt S.A."/>
            <person name="Borneman A.R."/>
        </authorList>
    </citation>
    <scope>NUCLEOTIDE SEQUENCE [LARGE SCALE GENOMIC DNA]</scope>
    <source>
        <strain evidence="6">cv. Chardonnay</strain>
        <tissue evidence="5">Leaf</tissue>
    </source>
</reference>
<keyword evidence="4" id="KW-1133">Transmembrane helix</keyword>
<organism evidence="5 6">
    <name type="scientific">Vitis vinifera</name>
    <name type="common">Grape</name>
    <dbReference type="NCBI Taxonomy" id="29760"/>
    <lineage>
        <taxon>Eukaryota</taxon>
        <taxon>Viridiplantae</taxon>
        <taxon>Streptophyta</taxon>
        <taxon>Embryophyta</taxon>
        <taxon>Tracheophyta</taxon>
        <taxon>Spermatophyta</taxon>
        <taxon>Magnoliopsida</taxon>
        <taxon>eudicotyledons</taxon>
        <taxon>Gunneridae</taxon>
        <taxon>Pentapetalae</taxon>
        <taxon>rosids</taxon>
        <taxon>Vitales</taxon>
        <taxon>Vitaceae</taxon>
        <taxon>Viteae</taxon>
        <taxon>Vitis</taxon>
    </lineage>
</organism>